<evidence type="ECO:0000313" key="3">
    <source>
        <dbReference type="Proteomes" id="UP000767446"/>
    </source>
</evidence>
<protein>
    <submittedName>
        <fullName evidence="2">DUF1269 domain-containing protein</fullName>
    </submittedName>
</protein>
<dbReference type="Pfam" id="PF06897">
    <property type="entry name" value="DUF1269"/>
    <property type="match status" value="1"/>
</dbReference>
<evidence type="ECO:0000256" key="1">
    <source>
        <dbReference type="SAM" id="Phobius"/>
    </source>
</evidence>
<reference evidence="2" key="1">
    <citation type="submission" date="2021-02" db="EMBL/GenBank/DDBJ databases">
        <title>Metagenome analyses of Stigonema ocellatum DSM 106950, Chlorogloea purpurea SAG 13.99 and Gomphosphaeria aponina DSM 107014.</title>
        <authorList>
            <person name="Marter P."/>
            <person name="Huang S."/>
        </authorList>
    </citation>
    <scope>NUCLEOTIDE SEQUENCE</scope>
    <source>
        <strain evidence="2">JP213</strain>
    </source>
</reference>
<keyword evidence="1" id="KW-0812">Transmembrane</keyword>
<proteinExistence type="predicted"/>
<name>A0A941GSN6_9CHRO</name>
<accession>A0A941GSN6</accession>
<gene>
    <name evidence="2" type="ORF">DSM107014_05535</name>
</gene>
<comment type="caution">
    <text evidence="2">The sequence shown here is derived from an EMBL/GenBank/DDBJ whole genome shotgun (WGS) entry which is preliminary data.</text>
</comment>
<evidence type="ECO:0000313" key="2">
    <source>
        <dbReference type="EMBL" id="MBR8827357.1"/>
    </source>
</evidence>
<feature type="transmembrane region" description="Helical" evidence="1">
    <location>
        <begin position="65"/>
        <end position="86"/>
    </location>
</feature>
<keyword evidence="1" id="KW-1133">Transmembrane helix</keyword>
<dbReference type="EMBL" id="JADQBC010000027">
    <property type="protein sequence ID" value="MBR8827357.1"/>
    <property type="molecule type" value="Genomic_DNA"/>
</dbReference>
<dbReference type="AlphaFoldDB" id="A0A941GSN6"/>
<organism evidence="2 3">
    <name type="scientific">Gomphosphaeria aponina SAG 52.96 = DSM 107014</name>
    <dbReference type="NCBI Taxonomy" id="1521640"/>
    <lineage>
        <taxon>Bacteria</taxon>
        <taxon>Bacillati</taxon>
        <taxon>Cyanobacteriota</taxon>
        <taxon>Cyanophyceae</taxon>
        <taxon>Oscillatoriophycideae</taxon>
        <taxon>Chroococcales</taxon>
        <taxon>Gomphosphaeriaceae</taxon>
        <taxon>Gomphosphaeria</taxon>
    </lineage>
</organism>
<dbReference type="InterPro" id="IPR009200">
    <property type="entry name" value="DUF1269_membrane"/>
</dbReference>
<dbReference type="Proteomes" id="UP000767446">
    <property type="component" value="Unassembled WGS sequence"/>
</dbReference>
<keyword evidence="1" id="KW-0472">Membrane</keyword>
<sequence length="169" mass="17900">MSDLIAIAYNDEFKAEEVRLVLAKLQKQHLIELDDAAVVVKNEEGKVQLKQAINLTAAGAATGSFWGLLIGTLFFSPLLGVALGAASGALSGALSDIGVNDDFMRDLGESLPLGSSALFILVRKVTPDKVLDAVAPYGGKILQTSLSKDEEHQLQEVLTARGIKPAENI</sequence>